<keyword evidence="2" id="KW-1185">Reference proteome</keyword>
<accession>A0A1M4T347</accession>
<dbReference type="RefSeq" id="WP_143146343.1">
    <property type="nucleotide sequence ID" value="NZ_FQUL01000004.1"/>
</dbReference>
<evidence type="ECO:0008006" key="3">
    <source>
        <dbReference type="Google" id="ProtNLM"/>
    </source>
</evidence>
<protein>
    <recommendedName>
        <fullName evidence="3">PARP-type domain-containing protein</fullName>
    </recommendedName>
</protein>
<reference evidence="2" key="1">
    <citation type="submission" date="2016-11" db="EMBL/GenBank/DDBJ databases">
        <authorList>
            <person name="Varghese N."/>
            <person name="Submissions S."/>
        </authorList>
    </citation>
    <scope>NUCLEOTIDE SEQUENCE [LARGE SCALE GENOMIC DNA]</scope>
    <source>
        <strain evidence="2">DSM 19514</strain>
    </source>
</reference>
<proteinExistence type="predicted"/>
<evidence type="ECO:0000313" key="1">
    <source>
        <dbReference type="EMBL" id="SHE38861.1"/>
    </source>
</evidence>
<organism evidence="1 2">
    <name type="scientific">Ferrithrix thermotolerans DSM 19514</name>
    <dbReference type="NCBI Taxonomy" id="1121881"/>
    <lineage>
        <taxon>Bacteria</taxon>
        <taxon>Bacillati</taxon>
        <taxon>Actinomycetota</taxon>
        <taxon>Acidimicrobiia</taxon>
        <taxon>Acidimicrobiales</taxon>
        <taxon>Acidimicrobiaceae</taxon>
        <taxon>Ferrithrix</taxon>
    </lineage>
</organism>
<dbReference type="STRING" id="1121881.SAMN02745225_00475"/>
<dbReference type="AlphaFoldDB" id="A0A1M4T347"/>
<dbReference type="OrthoDB" id="9991183at2"/>
<name>A0A1M4T347_9ACTN</name>
<evidence type="ECO:0000313" key="2">
    <source>
        <dbReference type="Proteomes" id="UP000184295"/>
    </source>
</evidence>
<sequence>MKTSEEQVVTFSSRGVRRRVEPGEGSTCASCGQAIRFSMKAPTHQIIANVYENGVWNRVEHFHDTCYLSAGLPYGKARE</sequence>
<gene>
    <name evidence="1" type="ORF">SAMN02745225_00475</name>
</gene>
<dbReference type="Proteomes" id="UP000184295">
    <property type="component" value="Unassembled WGS sequence"/>
</dbReference>
<dbReference type="EMBL" id="FQUL01000004">
    <property type="protein sequence ID" value="SHE38861.1"/>
    <property type="molecule type" value="Genomic_DNA"/>
</dbReference>